<dbReference type="EMBL" id="JANIIK010000115">
    <property type="protein sequence ID" value="KAJ3589427.1"/>
    <property type="molecule type" value="Genomic_DNA"/>
</dbReference>
<feature type="region of interest" description="Disordered" evidence="1">
    <location>
        <begin position="1"/>
        <end position="101"/>
    </location>
</feature>
<dbReference type="Proteomes" id="UP001148018">
    <property type="component" value="Unassembled WGS sequence"/>
</dbReference>
<reference evidence="2" key="1">
    <citation type="submission" date="2022-07" db="EMBL/GenBank/DDBJ databases">
        <title>Chromosome-level genome of Muraenolepis orangiensis.</title>
        <authorList>
            <person name="Kim J."/>
        </authorList>
    </citation>
    <scope>NUCLEOTIDE SEQUENCE</scope>
    <source>
        <strain evidence="2">KU_S4_2022</strain>
        <tissue evidence="2">Muscle</tissue>
    </source>
</reference>
<sequence>MQPQPRTLIRASIRPKRNSALIEKLQNRPRLSIKRRPPSRRNRLSSSGEEGGVSPTSADTPLLAPSGKPGEEKPKGDERSESEYRKPLAAPAVPTERPCSA</sequence>
<gene>
    <name evidence="2" type="ORF">NHX12_010272</name>
</gene>
<accession>A0A9Q0DMS6</accession>
<evidence type="ECO:0000313" key="3">
    <source>
        <dbReference type="Proteomes" id="UP001148018"/>
    </source>
</evidence>
<dbReference type="AlphaFoldDB" id="A0A9Q0DMS6"/>
<name>A0A9Q0DMS6_9TELE</name>
<feature type="compositionally biased region" description="Basic residues" evidence="1">
    <location>
        <begin position="31"/>
        <end position="43"/>
    </location>
</feature>
<evidence type="ECO:0000256" key="1">
    <source>
        <dbReference type="SAM" id="MobiDB-lite"/>
    </source>
</evidence>
<comment type="caution">
    <text evidence="2">The sequence shown here is derived from an EMBL/GenBank/DDBJ whole genome shotgun (WGS) entry which is preliminary data.</text>
</comment>
<keyword evidence="3" id="KW-1185">Reference proteome</keyword>
<feature type="compositionally biased region" description="Basic and acidic residues" evidence="1">
    <location>
        <begin position="69"/>
        <end position="86"/>
    </location>
</feature>
<organism evidence="2 3">
    <name type="scientific">Muraenolepis orangiensis</name>
    <name type="common">Patagonian moray cod</name>
    <dbReference type="NCBI Taxonomy" id="630683"/>
    <lineage>
        <taxon>Eukaryota</taxon>
        <taxon>Metazoa</taxon>
        <taxon>Chordata</taxon>
        <taxon>Craniata</taxon>
        <taxon>Vertebrata</taxon>
        <taxon>Euteleostomi</taxon>
        <taxon>Actinopterygii</taxon>
        <taxon>Neopterygii</taxon>
        <taxon>Teleostei</taxon>
        <taxon>Neoteleostei</taxon>
        <taxon>Acanthomorphata</taxon>
        <taxon>Zeiogadaria</taxon>
        <taxon>Gadariae</taxon>
        <taxon>Gadiformes</taxon>
        <taxon>Muraenolepidoidei</taxon>
        <taxon>Muraenolepididae</taxon>
        <taxon>Muraenolepis</taxon>
    </lineage>
</organism>
<protein>
    <submittedName>
        <fullName evidence="2">Uncharacterized protein</fullName>
    </submittedName>
</protein>
<proteinExistence type="predicted"/>
<evidence type="ECO:0000313" key="2">
    <source>
        <dbReference type="EMBL" id="KAJ3589427.1"/>
    </source>
</evidence>